<evidence type="ECO:0000313" key="7">
    <source>
        <dbReference type="EMBL" id="KAL3423568.1"/>
    </source>
</evidence>
<dbReference type="PANTHER" id="PTHR12483">
    <property type="entry name" value="SOLUTE CARRIER FAMILY 31 COPPER TRANSPORTERS"/>
    <property type="match status" value="1"/>
</dbReference>
<evidence type="ECO:0000256" key="4">
    <source>
        <dbReference type="ARBA" id="ARBA00022989"/>
    </source>
</evidence>
<name>A0ABR4PJR8_9HELO</name>
<comment type="similarity">
    <text evidence="2 6">Belongs to the copper transporter (Ctr) (TC 1.A.56) family. SLC31A subfamily.</text>
</comment>
<reference evidence="7 8" key="1">
    <citation type="submission" date="2024-06" db="EMBL/GenBank/DDBJ databases">
        <title>Complete genome of Phlyctema vagabunda strain 19-DSS-EL-015.</title>
        <authorList>
            <person name="Fiorenzani C."/>
        </authorList>
    </citation>
    <scope>NUCLEOTIDE SEQUENCE [LARGE SCALE GENOMIC DNA]</scope>
    <source>
        <strain evidence="7 8">19-DSS-EL-015</strain>
    </source>
</reference>
<dbReference type="PANTHER" id="PTHR12483:SF73">
    <property type="entry name" value="COPPER TRANSPORT PROTEIN CTR3"/>
    <property type="match status" value="1"/>
</dbReference>
<evidence type="ECO:0000256" key="3">
    <source>
        <dbReference type="ARBA" id="ARBA00022692"/>
    </source>
</evidence>
<keyword evidence="6" id="KW-0813">Transport</keyword>
<evidence type="ECO:0000256" key="2">
    <source>
        <dbReference type="ARBA" id="ARBA00006921"/>
    </source>
</evidence>
<dbReference type="InterPro" id="IPR007274">
    <property type="entry name" value="Cop_transporter"/>
</dbReference>
<keyword evidence="6" id="KW-0406">Ion transport</keyword>
<proteinExistence type="inferred from homology"/>
<evidence type="ECO:0000313" key="8">
    <source>
        <dbReference type="Proteomes" id="UP001629113"/>
    </source>
</evidence>
<keyword evidence="6" id="KW-0186">Copper</keyword>
<evidence type="ECO:0000256" key="6">
    <source>
        <dbReference type="RuleBase" id="RU367022"/>
    </source>
</evidence>
<keyword evidence="8" id="KW-1185">Reference proteome</keyword>
<feature type="transmembrane region" description="Helical" evidence="6">
    <location>
        <begin position="154"/>
        <end position="172"/>
    </location>
</feature>
<evidence type="ECO:0000256" key="5">
    <source>
        <dbReference type="ARBA" id="ARBA00023136"/>
    </source>
</evidence>
<organism evidence="7 8">
    <name type="scientific">Phlyctema vagabunda</name>
    <dbReference type="NCBI Taxonomy" id="108571"/>
    <lineage>
        <taxon>Eukaryota</taxon>
        <taxon>Fungi</taxon>
        <taxon>Dikarya</taxon>
        <taxon>Ascomycota</taxon>
        <taxon>Pezizomycotina</taxon>
        <taxon>Leotiomycetes</taxon>
        <taxon>Helotiales</taxon>
        <taxon>Dermateaceae</taxon>
        <taxon>Phlyctema</taxon>
    </lineage>
</organism>
<dbReference type="EMBL" id="JBFCZG010000004">
    <property type="protein sequence ID" value="KAL3423568.1"/>
    <property type="molecule type" value="Genomic_DNA"/>
</dbReference>
<keyword evidence="5 6" id="KW-0472">Membrane</keyword>
<gene>
    <name evidence="7" type="ORF">PVAG01_05315</name>
</gene>
<keyword evidence="4 6" id="KW-1133">Transmembrane helix</keyword>
<keyword evidence="3 6" id="KW-0812">Transmembrane</keyword>
<evidence type="ECO:0000256" key="1">
    <source>
        <dbReference type="ARBA" id="ARBA00004141"/>
    </source>
</evidence>
<feature type="transmembrane region" description="Helical" evidence="6">
    <location>
        <begin position="59"/>
        <end position="80"/>
    </location>
</feature>
<protein>
    <recommendedName>
        <fullName evidence="6">Copper transport protein</fullName>
    </recommendedName>
</protein>
<dbReference type="Proteomes" id="UP001629113">
    <property type="component" value="Unassembled WGS sequence"/>
</dbReference>
<comment type="subcellular location">
    <subcellularLocation>
        <location evidence="1 6">Membrane</location>
        <topology evidence="1 6">Multi-pass membrane protein</topology>
    </subcellularLocation>
</comment>
<sequence length="189" mass="21009">MNMASHTMDMSAATSTAAAAAATSTMDMDMDTAGCSVSMFWNWNTIDACFLSTGWRITSRAMFAGTCIGVMLLVILLEFLRRVSKDYDRYMLRQFERAHFSSSAGREKLRSGAAGRPLLFRPNLVQQATRATLHMCQFTVAYLVMLLAMYYNGYLIICILIGAWLGAFIFSWETVEFASNKEDATACCG</sequence>
<keyword evidence="6" id="KW-0187">Copper transport</keyword>
<comment type="caution">
    <text evidence="7">The sequence shown here is derived from an EMBL/GenBank/DDBJ whole genome shotgun (WGS) entry which is preliminary data.</text>
</comment>
<dbReference type="Pfam" id="PF04145">
    <property type="entry name" value="Ctr"/>
    <property type="match status" value="1"/>
</dbReference>
<accession>A0ABR4PJR8</accession>